<feature type="compositionally biased region" description="Basic and acidic residues" evidence="5">
    <location>
        <begin position="22"/>
        <end position="33"/>
    </location>
</feature>
<keyword evidence="7" id="KW-1185">Reference proteome</keyword>
<dbReference type="EMBL" id="CP003924">
    <property type="protein sequence ID" value="AGS35224.1"/>
    <property type="molecule type" value="Genomic_DNA"/>
</dbReference>
<dbReference type="KEGG" id="cmd:B841_08755"/>
<keyword evidence="1 6" id="KW-0132">Cell division</keyword>
<dbReference type="Pfam" id="PF04472">
    <property type="entry name" value="SepF"/>
    <property type="match status" value="1"/>
</dbReference>
<dbReference type="PATRIC" id="fig|1224163.3.peg.1760"/>
<name>S5SVH9_9CORY</name>
<feature type="compositionally biased region" description="Pro residues" evidence="5">
    <location>
        <begin position="52"/>
        <end position="63"/>
    </location>
</feature>
<reference evidence="6 7" key="1">
    <citation type="submission" date="2012-11" db="EMBL/GenBank/DDBJ databases">
        <title>The complete genome sequence of Corynebacterium maris Coryn-1 (=DSM 45190).</title>
        <authorList>
            <person name="Schaffert L."/>
            <person name="Albersmeier A."/>
            <person name="Kalinowski J."/>
            <person name="Ruckert C."/>
        </authorList>
    </citation>
    <scope>NUCLEOTIDE SEQUENCE [LARGE SCALE GENOMIC DNA]</scope>
    <source>
        <strain evidence="7">Coryn-1</strain>
    </source>
</reference>
<evidence type="ECO:0000313" key="7">
    <source>
        <dbReference type="Proteomes" id="UP000015388"/>
    </source>
</evidence>
<dbReference type="PANTHER" id="PTHR35798:SF1">
    <property type="entry name" value="CELL DIVISION PROTEIN SEPF"/>
    <property type="match status" value="1"/>
</dbReference>
<dbReference type="GO" id="GO:0000917">
    <property type="term" value="P:division septum assembly"/>
    <property type="evidence" value="ECO:0007669"/>
    <property type="project" value="UniProtKB-KW"/>
</dbReference>
<dbReference type="InterPro" id="IPR007561">
    <property type="entry name" value="Cell_div_SepF/SepF-rel"/>
</dbReference>
<gene>
    <name evidence="6" type="ORF">B841_08755</name>
</gene>
<accession>S5SVH9</accession>
<keyword evidence="2" id="KW-0717">Septation</keyword>
<dbReference type="RefSeq" id="WP_020935157.1">
    <property type="nucleotide sequence ID" value="NC_021915.1"/>
</dbReference>
<evidence type="ECO:0000256" key="5">
    <source>
        <dbReference type="SAM" id="MobiDB-lite"/>
    </source>
</evidence>
<evidence type="ECO:0000313" key="6">
    <source>
        <dbReference type="EMBL" id="AGS35224.1"/>
    </source>
</evidence>
<evidence type="ECO:0000256" key="1">
    <source>
        <dbReference type="ARBA" id="ARBA00022618"/>
    </source>
</evidence>
<dbReference type="Gene3D" id="3.30.110.150">
    <property type="entry name" value="SepF-like protein"/>
    <property type="match status" value="1"/>
</dbReference>
<comment type="function">
    <text evidence="4">Cell division protein that is part of the divisome complex and is recruited early to the Z-ring. Probably stimulates Z-ring formation, perhaps through the cross-linking of FtsZ protofilaments. Its function overlaps with FtsA.</text>
</comment>
<evidence type="ECO:0000256" key="2">
    <source>
        <dbReference type="ARBA" id="ARBA00023210"/>
    </source>
</evidence>
<dbReference type="OrthoDB" id="3731101at2"/>
<feature type="region of interest" description="Disordered" evidence="5">
    <location>
        <begin position="19"/>
        <end position="67"/>
    </location>
</feature>
<dbReference type="AlphaFoldDB" id="S5SVH9"/>
<organism evidence="6 7">
    <name type="scientific">Corynebacterium maris DSM 45190</name>
    <dbReference type="NCBI Taxonomy" id="1224163"/>
    <lineage>
        <taxon>Bacteria</taxon>
        <taxon>Bacillati</taxon>
        <taxon>Actinomycetota</taxon>
        <taxon>Actinomycetes</taxon>
        <taxon>Mycobacteriales</taxon>
        <taxon>Corynebacteriaceae</taxon>
        <taxon>Corynebacterium</taxon>
    </lineage>
</organism>
<evidence type="ECO:0000256" key="3">
    <source>
        <dbReference type="ARBA" id="ARBA00023306"/>
    </source>
</evidence>
<feature type="compositionally biased region" description="Basic and acidic residues" evidence="5">
    <location>
        <begin position="42"/>
        <end position="51"/>
    </location>
</feature>
<dbReference type="Proteomes" id="UP000015388">
    <property type="component" value="Chromosome"/>
</dbReference>
<proteinExistence type="predicted"/>
<protein>
    <submittedName>
        <fullName evidence="6">Cell division protein SepF</fullName>
    </submittedName>
</protein>
<dbReference type="STRING" id="1224163.B841_08755"/>
<dbReference type="PANTHER" id="PTHR35798">
    <property type="entry name" value="CELL DIVISION PROTEIN SEPF"/>
    <property type="match status" value="1"/>
</dbReference>
<sequence>MSFTRGVKEFFGLAPTEDDVRDDAYYDEPRYGDDGAAAYAPRYEREPREPYTPEPQAPAPAPAPVARSAPKYTPMIVKVAPASYADATEIGEPFRDGDIVIFEITGTDHAVAKRIIDFAAGLCFASRGQMRNLSKGVDNDRRVFALVPEDDDTPMNELRHAAGLR</sequence>
<keyword evidence="3" id="KW-0131">Cell cycle</keyword>
<dbReference type="eggNOG" id="COG1799">
    <property type="taxonomic scope" value="Bacteria"/>
</dbReference>
<dbReference type="HOGENOM" id="CLU_078499_0_1_11"/>
<dbReference type="InterPro" id="IPR023052">
    <property type="entry name" value="Cell_div_SepF"/>
</dbReference>
<evidence type="ECO:0000256" key="4">
    <source>
        <dbReference type="ARBA" id="ARBA00044936"/>
    </source>
</evidence>
<dbReference type="InterPro" id="IPR038594">
    <property type="entry name" value="SepF-like_sf"/>
</dbReference>